<keyword evidence="1" id="KW-0175">Coiled coil</keyword>
<gene>
    <name evidence="2" type="ORF">BJL90_00880</name>
    <name evidence="3" type="ORF">CLFO_34070</name>
</gene>
<feature type="coiled-coil region" evidence="1">
    <location>
        <begin position="8"/>
        <end position="35"/>
    </location>
</feature>
<evidence type="ECO:0000256" key="1">
    <source>
        <dbReference type="SAM" id="Coils"/>
    </source>
</evidence>
<evidence type="ECO:0000313" key="2">
    <source>
        <dbReference type="EMBL" id="AOY74634.1"/>
    </source>
</evidence>
<dbReference type="KEGG" id="cfm:BJL90_00880"/>
<evidence type="ECO:0000313" key="3">
    <source>
        <dbReference type="EMBL" id="ARE89001.1"/>
    </source>
</evidence>
<name>A0AAC9RKN8_9CLOT</name>
<dbReference type="Proteomes" id="UP000177894">
    <property type="component" value="Chromosome"/>
</dbReference>
<sequence length="59" mass="7103">MIKCYGYYSNKAKDLRKKEEEMQKYDDRNDTNEMDTEIIKLMFSNMKRKKMGKASPKSI</sequence>
<proteinExistence type="predicted"/>
<dbReference type="EMBL" id="CP017603">
    <property type="protein sequence ID" value="AOY74634.1"/>
    <property type="molecule type" value="Genomic_DNA"/>
</dbReference>
<reference evidence="2 4" key="1">
    <citation type="submission" date="2016-10" db="EMBL/GenBank/DDBJ databases">
        <title>Complete Genome Sequence of Acetogen Clostridium formicoaceticum ATCC 27076.</title>
        <authorList>
            <person name="Bao T."/>
            <person name="Cheng C."/>
            <person name="Zhao J."/>
            <person name="Yang S.-T."/>
            <person name="Wang J."/>
            <person name="Wang M."/>
        </authorList>
    </citation>
    <scope>NUCLEOTIDE SEQUENCE [LARGE SCALE GENOMIC DNA]</scope>
    <source>
        <strain evidence="2 4">ATCC 27076</strain>
    </source>
</reference>
<accession>A0AAC9RKN8</accession>
<evidence type="ECO:0000313" key="4">
    <source>
        <dbReference type="Proteomes" id="UP000177894"/>
    </source>
</evidence>
<dbReference type="Proteomes" id="UP000192478">
    <property type="component" value="Chromosome"/>
</dbReference>
<dbReference type="RefSeq" id="WP_070963476.1">
    <property type="nucleotide sequence ID" value="NZ_CP017603.1"/>
</dbReference>
<dbReference type="EMBL" id="CP020559">
    <property type="protein sequence ID" value="ARE89001.1"/>
    <property type="molecule type" value="Genomic_DNA"/>
</dbReference>
<dbReference type="AlphaFoldDB" id="A0AAC9RKN8"/>
<keyword evidence="4" id="KW-1185">Reference proteome</keyword>
<protein>
    <submittedName>
        <fullName evidence="3">Uncharacterized protein</fullName>
    </submittedName>
</protein>
<evidence type="ECO:0000313" key="5">
    <source>
        <dbReference type="Proteomes" id="UP000192478"/>
    </source>
</evidence>
<organism evidence="3 5">
    <name type="scientific">Clostridium formicaceticum</name>
    <dbReference type="NCBI Taxonomy" id="1497"/>
    <lineage>
        <taxon>Bacteria</taxon>
        <taxon>Bacillati</taxon>
        <taxon>Bacillota</taxon>
        <taxon>Clostridia</taxon>
        <taxon>Eubacteriales</taxon>
        <taxon>Clostridiaceae</taxon>
        <taxon>Clostridium</taxon>
    </lineage>
</organism>
<reference evidence="3 5" key="2">
    <citation type="submission" date="2017-03" db="EMBL/GenBank/DDBJ databases">
        <title>Complete sequence of Clostridium formicaceticum DSM 92.</title>
        <authorList>
            <person name="Poehlein A."/>
            <person name="Karl M."/>
            <person name="Bengelsdorf F.R."/>
            <person name="Duerre P."/>
            <person name="Daniel R."/>
        </authorList>
    </citation>
    <scope>NUCLEOTIDE SEQUENCE [LARGE SCALE GENOMIC DNA]</scope>
    <source>
        <strain evidence="3 5">DSM 92</strain>
    </source>
</reference>